<comment type="caution">
    <text evidence="2">The sequence shown here is derived from an EMBL/GenBank/DDBJ whole genome shotgun (WGS) entry which is preliminary data.</text>
</comment>
<keyword evidence="2" id="KW-0378">Hydrolase</keyword>
<dbReference type="InterPro" id="IPR051916">
    <property type="entry name" value="GPI-anchor_lipid_remodeler"/>
</dbReference>
<dbReference type="PANTHER" id="PTHR14859:SF15">
    <property type="entry name" value="ENDONUCLEASE_EXONUCLEASE_PHOSPHATASE DOMAIN-CONTAINING PROTEIN"/>
    <property type="match status" value="1"/>
</dbReference>
<keyword evidence="3" id="KW-1185">Reference proteome</keyword>
<dbReference type="RefSeq" id="WP_354024096.1">
    <property type="nucleotide sequence ID" value="NZ_JBEPSJ010000001.1"/>
</dbReference>
<protein>
    <submittedName>
        <fullName evidence="2">Endonuclease/exonuclease/phosphatase family metal-dependent hydrolase</fullName>
    </submittedName>
</protein>
<evidence type="ECO:0000259" key="1">
    <source>
        <dbReference type="Pfam" id="PF03372"/>
    </source>
</evidence>
<gene>
    <name evidence="2" type="ORF">ABIE21_001429</name>
</gene>
<proteinExistence type="predicted"/>
<feature type="domain" description="Endonuclease/exonuclease/phosphatase" evidence="1">
    <location>
        <begin position="11"/>
        <end position="260"/>
    </location>
</feature>
<dbReference type="SUPFAM" id="SSF56219">
    <property type="entry name" value="DNase I-like"/>
    <property type="match status" value="1"/>
</dbReference>
<dbReference type="Gene3D" id="3.60.10.10">
    <property type="entry name" value="Endonuclease/exonuclease/phosphatase"/>
    <property type="match status" value="1"/>
</dbReference>
<dbReference type="GO" id="GO:0004519">
    <property type="term" value="F:endonuclease activity"/>
    <property type="evidence" value="ECO:0007669"/>
    <property type="project" value="UniProtKB-KW"/>
</dbReference>
<evidence type="ECO:0000313" key="2">
    <source>
        <dbReference type="EMBL" id="MET4581939.1"/>
    </source>
</evidence>
<dbReference type="Pfam" id="PF03372">
    <property type="entry name" value="Exo_endo_phos"/>
    <property type="match status" value="1"/>
</dbReference>
<dbReference type="EMBL" id="JBEPSJ010000001">
    <property type="protein sequence ID" value="MET4581939.1"/>
    <property type="molecule type" value="Genomic_DNA"/>
</dbReference>
<name>A0ABV2QLL6_9MICO</name>
<reference evidence="2 3" key="1">
    <citation type="submission" date="2024-06" db="EMBL/GenBank/DDBJ databases">
        <title>Sorghum-associated microbial communities from plants grown in Nebraska, USA.</title>
        <authorList>
            <person name="Schachtman D."/>
        </authorList>
    </citation>
    <scope>NUCLEOTIDE SEQUENCE [LARGE SCALE GENOMIC DNA]</scope>
    <source>
        <strain evidence="2 3">2857</strain>
    </source>
</reference>
<evidence type="ECO:0000313" key="3">
    <source>
        <dbReference type="Proteomes" id="UP001549257"/>
    </source>
</evidence>
<accession>A0ABV2QLL6</accession>
<sequence length="269" mass="29899">MASDSAVIRAATWNVWWLFGEQWHERERGIVATLEEWHPDVFGFQEAWAFGDRSQAEALAEELAMHPAFVEPAYPPVPDPVEHPDQIGVRMGLGLLSRWPIRRVVARPLPSPGDDLVAMQATIAHPLGDLHVFVAVTSWEPQDLEYHAAQLATLGDLACDPALDGPLPVLLLADLNADFENDAMRALRERLVDTWGSANQSADPRTLSSTNRFAPPESVLQYDRRIDHVMARPGRADAPVVVRGSWIARDEIDGLPPSDHYPVFTDLEV</sequence>
<dbReference type="GO" id="GO:0016787">
    <property type="term" value="F:hydrolase activity"/>
    <property type="evidence" value="ECO:0007669"/>
    <property type="project" value="UniProtKB-KW"/>
</dbReference>
<keyword evidence="2" id="KW-0255">Endonuclease</keyword>
<keyword evidence="2" id="KW-0540">Nuclease</keyword>
<dbReference type="InterPro" id="IPR005135">
    <property type="entry name" value="Endo/exonuclease/phosphatase"/>
</dbReference>
<dbReference type="InterPro" id="IPR036691">
    <property type="entry name" value="Endo/exonu/phosph_ase_sf"/>
</dbReference>
<dbReference type="Proteomes" id="UP001549257">
    <property type="component" value="Unassembled WGS sequence"/>
</dbReference>
<dbReference type="PANTHER" id="PTHR14859">
    <property type="entry name" value="CALCOFLUOR WHITE HYPERSENSITIVE PROTEIN PRECURSOR"/>
    <property type="match status" value="1"/>
</dbReference>
<organism evidence="2 3">
    <name type="scientific">Conyzicola nivalis</name>
    <dbReference type="NCBI Taxonomy" id="1477021"/>
    <lineage>
        <taxon>Bacteria</taxon>
        <taxon>Bacillati</taxon>
        <taxon>Actinomycetota</taxon>
        <taxon>Actinomycetes</taxon>
        <taxon>Micrococcales</taxon>
        <taxon>Microbacteriaceae</taxon>
        <taxon>Conyzicola</taxon>
    </lineage>
</organism>